<proteinExistence type="predicted"/>
<feature type="transmembrane region" description="Helical" evidence="1">
    <location>
        <begin position="20"/>
        <end position="40"/>
    </location>
</feature>
<name>A0A2H0LN05_9BACT</name>
<keyword evidence="1" id="KW-0472">Membrane</keyword>
<keyword evidence="1" id="KW-0812">Transmembrane</keyword>
<sequence>MVKTAMQNNPREKGHAVRCLLTVAMCLVLCYLLTGCIRLWGGAAYVSRKPGEYAERTYGFDTQALMQKDQTPSVTNASS</sequence>
<protein>
    <submittedName>
        <fullName evidence="2">Uncharacterized protein</fullName>
    </submittedName>
</protein>
<comment type="caution">
    <text evidence="2">The sequence shown here is derived from an EMBL/GenBank/DDBJ whole genome shotgun (WGS) entry which is preliminary data.</text>
</comment>
<evidence type="ECO:0000313" key="3">
    <source>
        <dbReference type="Proteomes" id="UP000230859"/>
    </source>
</evidence>
<dbReference type="AlphaFoldDB" id="A0A2H0LN05"/>
<gene>
    <name evidence="2" type="ORF">COV74_07295</name>
</gene>
<keyword evidence="1" id="KW-1133">Transmembrane helix</keyword>
<dbReference type="EMBL" id="PCVY01000060">
    <property type="protein sequence ID" value="PIQ85813.1"/>
    <property type="molecule type" value="Genomic_DNA"/>
</dbReference>
<dbReference type="Proteomes" id="UP000230859">
    <property type="component" value="Unassembled WGS sequence"/>
</dbReference>
<reference evidence="2 3" key="1">
    <citation type="submission" date="2017-09" db="EMBL/GenBank/DDBJ databases">
        <title>Depth-based differentiation of microbial function through sediment-hosted aquifers and enrichment of novel symbionts in the deep terrestrial subsurface.</title>
        <authorList>
            <person name="Probst A.J."/>
            <person name="Ladd B."/>
            <person name="Jarett J.K."/>
            <person name="Geller-Mcgrath D.E."/>
            <person name="Sieber C.M."/>
            <person name="Emerson J.B."/>
            <person name="Anantharaman K."/>
            <person name="Thomas B.C."/>
            <person name="Malmstrom R."/>
            <person name="Stieglmeier M."/>
            <person name="Klingl A."/>
            <person name="Woyke T."/>
            <person name="Ryan C.M."/>
            <person name="Banfield J.F."/>
        </authorList>
    </citation>
    <scope>NUCLEOTIDE SEQUENCE [LARGE SCALE GENOMIC DNA]</scope>
    <source>
        <strain evidence="2">CG11_big_fil_rev_8_21_14_0_20_45_26</strain>
    </source>
</reference>
<evidence type="ECO:0000313" key="2">
    <source>
        <dbReference type="EMBL" id="PIQ85813.1"/>
    </source>
</evidence>
<organism evidence="2 3">
    <name type="scientific">Candidatus Abzuiibacterium crystallinum</name>
    <dbReference type="NCBI Taxonomy" id="1974748"/>
    <lineage>
        <taxon>Bacteria</taxon>
        <taxon>Pseudomonadati</taxon>
        <taxon>Candidatus Omnitrophota</taxon>
        <taxon>Candidatus Abzuiibacterium</taxon>
    </lineage>
</organism>
<evidence type="ECO:0000256" key="1">
    <source>
        <dbReference type="SAM" id="Phobius"/>
    </source>
</evidence>
<accession>A0A2H0LN05</accession>